<evidence type="ECO:0000313" key="8">
    <source>
        <dbReference type="EMBL" id="ETW99166.1"/>
    </source>
</evidence>
<evidence type="ECO:0008006" key="10">
    <source>
        <dbReference type="Google" id="ProtNLM"/>
    </source>
</evidence>
<dbReference type="PANTHER" id="PTHR47737:SF1">
    <property type="entry name" value="GLYCINE BETAINE_PROLINE BETAINE TRANSPORT SYSTEM PERMEASE PROTEIN PROW"/>
    <property type="match status" value="1"/>
</dbReference>
<dbReference type="AlphaFoldDB" id="W4LP30"/>
<keyword evidence="3" id="KW-1003">Cell membrane</keyword>
<protein>
    <recommendedName>
        <fullName evidence="10">ABC transmembrane type-1 domain-containing protein</fullName>
    </recommendedName>
</protein>
<evidence type="ECO:0000256" key="2">
    <source>
        <dbReference type="ARBA" id="ARBA00022448"/>
    </source>
</evidence>
<evidence type="ECO:0000313" key="9">
    <source>
        <dbReference type="Proteomes" id="UP000019141"/>
    </source>
</evidence>
<evidence type="ECO:0000256" key="3">
    <source>
        <dbReference type="ARBA" id="ARBA00022475"/>
    </source>
</evidence>
<feature type="transmembrane region" description="Helical" evidence="7">
    <location>
        <begin position="62"/>
        <end position="81"/>
    </location>
</feature>
<keyword evidence="9" id="KW-1185">Reference proteome</keyword>
<dbReference type="GO" id="GO:0005275">
    <property type="term" value="F:amine transmembrane transporter activity"/>
    <property type="evidence" value="ECO:0007669"/>
    <property type="project" value="TreeGrafter"/>
</dbReference>
<dbReference type="SUPFAM" id="SSF161098">
    <property type="entry name" value="MetI-like"/>
    <property type="match status" value="1"/>
</dbReference>
<dbReference type="InterPro" id="IPR035906">
    <property type="entry name" value="MetI-like_sf"/>
</dbReference>
<sequence length="399" mass="44139">MQDTGNVTEPIKLTSSVSDFVGRQPDYYSREFEKIQSATRFPWSWNTMAAIAGPFWGAARGLWGYFWTFLVLEILALVQIGKGWWGELGADKLARLERLTAKYQEFLQKYQAAQSAGDPDAASLLTRAENLKKVADRVADEAALAAQGAVTFLIAGLVLFVILRVLQGYYANMRYEKQYLNWRAEPVRTPSGFSWLKAGFSGVLWLAIVPLTLYKFTVGKIAPALEPYTVGFPVQKKQYFAPISTWMEAWFDWLSVKGAGVFDGVVSTIKAVLDGLETVFVGTPWPVVMTVVVVLAWRLAGPRVATFTAAALTYLGMLGLWETSMVTVSLLGAAAFLCLLFGIPLGIWFGKSQRAYNAALPVLDFMQTMPAFVYLIPIIAFFGTGKPPGVGSLRRFLRI</sequence>
<dbReference type="GO" id="GO:0015226">
    <property type="term" value="F:carnitine transmembrane transporter activity"/>
    <property type="evidence" value="ECO:0007669"/>
    <property type="project" value="TreeGrafter"/>
</dbReference>
<feature type="transmembrane region" description="Helical" evidence="7">
    <location>
        <begin position="304"/>
        <end position="321"/>
    </location>
</feature>
<dbReference type="Gene3D" id="1.10.3720.10">
    <property type="entry name" value="MetI-like"/>
    <property type="match status" value="1"/>
</dbReference>
<feature type="transmembrane region" description="Helical" evidence="7">
    <location>
        <begin position="362"/>
        <end position="383"/>
    </location>
</feature>
<feature type="transmembrane region" description="Helical" evidence="7">
    <location>
        <begin position="279"/>
        <end position="297"/>
    </location>
</feature>
<evidence type="ECO:0000256" key="1">
    <source>
        <dbReference type="ARBA" id="ARBA00004651"/>
    </source>
</evidence>
<gene>
    <name evidence="8" type="ORF">ETSY1_15965</name>
</gene>
<accession>W4LP30</accession>
<dbReference type="Proteomes" id="UP000019141">
    <property type="component" value="Unassembled WGS sequence"/>
</dbReference>
<proteinExistence type="predicted"/>
<dbReference type="GO" id="GO:0043190">
    <property type="term" value="C:ATP-binding cassette (ABC) transporter complex"/>
    <property type="evidence" value="ECO:0007669"/>
    <property type="project" value="TreeGrafter"/>
</dbReference>
<dbReference type="PANTHER" id="PTHR47737">
    <property type="entry name" value="GLYCINE BETAINE/PROLINE BETAINE TRANSPORT SYSTEM PERMEASE PROTEIN PROW"/>
    <property type="match status" value="1"/>
</dbReference>
<dbReference type="GO" id="GO:0031460">
    <property type="term" value="P:glycine betaine transport"/>
    <property type="evidence" value="ECO:0007669"/>
    <property type="project" value="TreeGrafter"/>
</dbReference>
<dbReference type="InterPro" id="IPR000515">
    <property type="entry name" value="MetI-like"/>
</dbReference>
<evidence type="ECO:0000256" key="7">
    <source>
        <dbReference type="SAM" id="Phobius"/>
    </source>
</evidence>
<dbReference type="PATRIC" id="fig|1429438.4.peg.3154"/>
<dbReference type="EMBL" id="AZHW01000476">
    <property type="protein sequence ID" value="ETW99166.1"/>
    <property type="molecule type" value="Genomic_DNA"/>
</dbReference>
<evidence type="ECO:0000256" key="6">
    <source>
        <dbReference type="ARBA" id="ARBA00023136"/>
    </source>
</evidence>
<evidence type="ECO:0000256" key="4">
    <source>
        <dbReference type="ARBA" id="ARBA00022692"/>
    </source>
</evidence>
<keyword evidence="4 7" id="KW-0812">Transmembrane</keyword>
<evidence type="ECO:0000256" key="5">
    <source>
        <dbReference type="ARBA" id="ARBA00022989"/>
    </source>
</evidence>
<comment type="caution">
    <text evidence="8">The sequence shown here is derived from an EMBL/GenBank/DDBJ whole genome shotgun (WGS) entry which is preliminary data.</text>
</comment>
<feature type="transmembrane region" description="Helical" evidence="7">
    <location>
        <begin position="149"/>
        <end position="171"/>
    </location>
</feature>
<keyword evidence="2" id="KW-0813">Transport</keyword>
<feature type="transmembrane region" description="Helical" evidence="7">
    <location>
        <begin position="327"/>
        <end position="350"/>
    </location>
</feature>
<dbReference type="GO" id="GO:0015871">
    <property type="term" value="P:choline transport"/>
    <property type="evidence" value="ECO:0007669"/>
    <property type="project" value="TreeGrafter"/>
</dbReference>
<organism evidence="8 9">
    <name type="scientific">Entotheonella factor</name>
    <dbReference type="NCBI Taxonomy" id="1429438"/>
    <lineage>
        <taxon>Bacteria</taxon>
        <taxon>Pseudomonadati</taxon>
        <taxon>Nitrospinota/Tectimicrobiota group</taxon>
        <taxon>Candidatus Tectimicrobiota</taxon>
        <taxon>Candidatus Entotheonellia</taxon>
        <taxon>Candidatus Entotheonellales</taxon>
        <taxon>Candidatus Entotheonellaceae</taxon>
        <taxon>Candidatus Entotheonella</taxon>
    </lineage>
</organism>
<comment type="subcellular location">
    <subcellularLocation>
        <location evidence="1">Cell membrane</location>
        <topology evidence="1">Multi-pass membrane protein</topology>
    </subcellularLocation>
</comment>
<dbReference type="HOGENOM" id="CLU_038817_0_0_7"/>
<name>W4LP30_ENTF1</name>
<keyword evidence="6 7" id="KW-0472">Membrane</keyword>
<reference evidence="8 9" key="1">
    <citation type="journal article" date="2014" name="Nature">
        <title>An environmental bacterial taxon with a large and distinct metabolic repertoire.</title>
        <authorList>
            <person name="Wilson M.C."/>
            <person name="Mori T."/>
            <person name="Ruckert C."/>
            <person name="Uria A.R."/>
            <person name="Helf M.J."/>
            <person name="Takada K."/>
            <person name="Gernert C."/>
            <person name="Steffens U.A."/>
            <person name="Heycke N."/>
            <person name="Schmitt S."/>
            <person name="Rinke C."/>
            <person name="Helfrich E.J."/>
            <person name="Brachmann A.O."/>
            <person name="Gurgui C."/>
            <person name="Wakimoto T."/>
            <person name="Kracht M."/>
            <person name="Crusemann M."/>
            <person name="Hentschel U."/>
            <person name="Abe I."/>
            <person name="Matsunaga S."/>
            <person name="Kalinowski J."/>
            <person name="Takeyama H."/>
            <person name="Piel J."/>
        </authorList>
    </citation>
    <scope>NUCLEOTIDE SEQUENCE [LARGE SCALE GENOMIC DNA]</scope>
    <source>
        <strain evidence="9">TSY1</strain>
    </source>
</reference>
<keyword evidence="5 7" id="KW-1133">Transmembrane helix</keyword>
<dbReference type="CDD" id="cd06261">
    <property type="entry name" value="TM_PBP2"/>
    <property type="match status" value="1"/>
</dbReference>